<dbReference type="EMBL" id="FMCX01000002">
    <property type="protein sequence ID" value="SCE98001.1"/>
    <property type="molecule type" value="Genomic_DNA"/>
</dbReference>
<accession>A0A1C4WQ42</accession>
<dbReference type="InterPro" id="IPR039421">
    <property type="entry name" value="Type_1_exporter"/>
</dbReference>
<evidence type="ECO:0000313" key="2">
    <source>
        <dbReference type="EMBL" id="SCE98001.1"/>
    </source>
</evidence>
<dbReference type="Gene3D" id="3.40.50.300">
    <property type="entry name" value="P-loop containing nucleotide triphosphate hydrolases"/>
    <property type="match status" value="1"/>
</dbReference>
<name>A0A1C4WQ42_9ACTN</name>
<reference evidence="3" key="1">
    <citation type="submission" date="2016-06" db="EMBL/GenBank/DDBJ databases">
        <authorList>
            <person name="Varghese N."/>
            <person name="Submissions Spin"/>
        </authorList>
    </citation>
    <scope>NUCLEOTIDE SEQUENCE [LARGE SCALE GENOMIC DNA]</scope>
    <source>
        <strain evidence="3">DSM 44830</strain>
    </source>
</reference>
<feature type="domain" description="ABC transporter" evidence="1">
    <location>
        <begin position="12"/>
        <end position="50"/>
    </location>
</feature>
<evidence type="ECO:0000259" key="1">
    <source>
        <dbReference type="Pfam" id="PF00005"/>
    </source>
</evidence>
<dbReference type="PANTHER" id="PTHR43394">
    <property type="entry name" value="ATP-DEPENDENT PERMEASE MDL1, MITOCHONDRIAL"/>
    <property type="match status" value="1"/>
</dbReference>
<dbReference type="GO" id="GO:0015421">
    <property type="term" value="F:ABC-type oligopeptide transporter activity"/>
    <property type="evidence" value="ECO:0007669"/>
    <property type="project" value="TreeGrafter"/>
</dbReference>
<gene>
    <name evidence="2" type="ORF">GA0070564_102413</name>
</gene>
<protein>
    <submittedName>
        <fullName evidence="2">ABC transporter</fullName>
    </submittedName>
</protein>
<dbReference type="AlphaFoldDB" id="A0A1C4WQ42"/>
<dbReference type="InterPro" id="IPR027417">
    <property type="entry name" value="P-loop_NTPase"/>
</dbReference>
<sequence length="130" mass="14597">MIAGLPFGYDTLLDREFKNGQDLSGGQWQRLVAARGLYRDARLLICDEPSAALDARAEYALFQHLRRRPDRAVVLITHRLANVRHADQIFVMDHGRLVQCGNHDELMAAGGLYRELFELQASGYLAGATE</sequence>
<dbReference type="Pfam" id="PF00005">
    <property type="entry name" value="ABC_tran"/>
    <property type="match status" value="1"/>
</dbReference>
<evidence type="ECO:0000313" key="3">
    <source>
        <dbReference type="Proteomes" id="UP000199504"/>
    </source>
</evidence>
<organism evidence="2 3">
    <name type="scientific">Micromonospora mirobrigensis</name>
    <dbReference type="NCBI Taxonomy" id="262898"/>
    <lineage>
        <taxon>Bacteria</taxon>
        <taxon>Bacillati</taxon>
        <taxon>Actinomycetota</taxon>
        <taxon>Actinomycetes</taxon>
        <taxon>Micromonosporales</taxon>
        <taxon>Micromonosporaceae</taxon>
        <taxon>Micromonospora</taxon>
    </lineage>
</organism>
<dbReference type="GO" id="GO:0005524">
    <property type="term" value="F:ATP binding"/>
    <property type="evidence" value="ECO:0007669"/>
    <property type="project" value="InterPro"/>
</dbReference>
<dbReference type="STRING" id="262898.GA0070564_102413"/>
<dbReference type="SUPFAM" id="SSF52540">
    <property type="entry name" value="P-loop containing nucleoside triphosphate hydrolases"/>
    <property type="match status" value="1"/>
</dbReference>
<dbReference type="InterPro" id="IPR003439">
    <property type="entry name" value="ABC_transporter-like_ATP-bd"/>
</dbReference>
<dbReference type="PANTHER" id="PTHR43394:SF1">
    <property type="entry name" value="ATP-BINDING CASSETTE SUB-FAMILY B MEMBER 10, MITOCHONDRIAL"/>
    <property type="match status" value="1"/>
</dbReference>
<keyword evidence="3" id="KW-1185">Reference proteome</keyword>
<dbReference type="Proteomes" id="UP000199504">
    <property type="component" value="Unassembled WGS sequence"/>
</dbReference>
<proteinExistence type="predicted"/>
<dbReference type="GO" id="GO:0016887">
    <property type="term" value="F:ATP hydrolysis activity"/>
    <property type="evidence" value="ECO:0007669"/>
    <property type="project" value="InterPro"/>
</dbReference>